<proteinExistence type="predicted"/>
<accession>A0A7J0D1P7</accession>
<organism evidence="2 3">
    <name type="scientific">Streptomyces microflavus</name>
    <name type="common">Streptomyces lipmanii</name>
    <dbReference type="NCBI Taxonomy" id="1919"/>
    <lineage>
        <taxon>Bacteria</taxon>
        <taxon>Bacillati</taxon>
        <taxon>Actinomycetota</taxon>
        <taxon>Actinomycetes</taxon>
        <taxon>Kitasatosporales</taxon>
        <taxon>Streptomycetaceae</taxon>
        <taxon>Streptomyces</taxon>
    </lineage>
</organism>
<dbReference type="Proteomes" id="UP000498740">
    <property type="component" value="Unassembled WGS sequence"/>
</dbReference>
<gene>
    <name evidence="2" type="ORF">Smic_71780</name>
</gene>
<sequence>MTITIGVHASNPSLFHLYHLTRLGFAQQELEPLGESVAFHPYSNGVRTGELLTQGVIDFGGTGSTPPVTAQSAGHDLVYTAVSAPRPEHGALLVPEDSPVRTVADLKGTTVHLAIGSWQTHLVAKALDDAGLSYADDITAVRSTEESEQLLRTGAIAAWVAQGPSSPPPAAPVDCARSSPPATSSATGRCSSPGANSPSSGPRSSKP</sequence>
<dbReference type="Pfam" id="PF12974">
    <property type="entry name" value="Phosphonate-bd"/>
    <property type="match status" value="1"/>
</dbReference>
<name>A0A7J0D1P7_STRMI</name>
<dbReference type="SUPFAM" id="SSF53850">
    <property type="entry name" value="Periplasmic binding protein-like II"/>
    <property type="match status" value="1"/>
</dbReference>
<dbReference type="PANTHER" id="PTHR30024">
    <property type="entry name" value="ALIPHATIC SULFONATES-BINDING PROTEIN-RELATED"/>
    <property type="match status" value="1"/>
</dbReference>
<dbReference type="Gene3D" id="3.40.190.10">
    <property type="entry name" value="Periplasmic binding protein-like II"/>
    <property type="match status" value="1"/>
</dbReference>
<reference evidence="2 3" key="1">
    <citation type="submission" date="2020-05" db="EMBL/GenBank/DDBJ databases">
        <title>Whole genome shotgun sequence of Streptomyces microflavus NBRC 13062.</title>
        <authorList>
            <person name="Komaki H."/>
            <person name="Tamura T."/>
        </authorList>
    </citation>
    <scope>NUCLEOTIDE SEQUENCE [LARGE SCALE GENOMIC DNA]</scope>
    <source>
        <strain evidence="2 3">NBRC 13062</strain>
    </source>
</reference>
<feature type="region of interest" description="Disordered" evidence="1">
    <location>
        <begin position="162"/>
        <end position="207"/>
    </location>
</feature>
<dbReference type="PANTHER" id="PTHR30024:SF42">
    <property type="entry name" value="ALIPHATIC SULFONATES-BINDING PROTEIN-RELATED"/>
    <property type="match status" value="1"/>
</dbReference>
<dbReference type="AlphaFoldDB" id="A0A7J0D1P7"/>
<dbReference type="EMBL" id="BLWD01000001">
    <property type="protein sequence ID" value="GFN08622.1"/>
    <property type="molecule type" value="Genomic_DNA"/>
</dbReference>
<evidence type="ECO:0000313" key="3">
    <source>
        <dbReference type="Proteomes" id="UP000498740"/>
    </source>
</evidence>
<comment type="caution">
    <text evidence="2">The sequence shown here is derived from an EMBL/GenBank/DDBJ whole genome shotgun (WGS) entry which is preliminary data.</text>
</comment>
<feature type="compositionally biased region" description="Low complexity" evidence="1">
    <location>
        <begin position="178"/>
        <end position="207"/>
    </location>
</feature>
<protein>
    <recommendedName>
        <fullName evidence="4">Sulfonate ABC transporter substrate-binding protein</fullName>
    </recommendedName>
</protein>
<evidence type="ECO:0000256" key="1">
    <source>
        <dbReference type="SAM" id="MobiDB-lite"/>
    </source>
</evidence>
<evidence type="ECO:0000313" key="2">
    <source>
        <dbReference type="EMBL" id="GFN08622.1"/>
    </source>
</evidence>
<evidence type="ECO:0008006" key="4">
    <source>
        <dbReference type="Google" id="ProtNLM"/>
    </source>
</evidence>